<evidence type="ECO:0000313" key="2">
    <source>
        <dbReference type="EMBL" id="MBU3830844.1"/>
    </source>
</evidence>
<proteinExistence type="predicted"/>
<organism evidence="2 3">
    <name type="scientific">Candidatus Ureaplasma intestinipullorum</name>
    <dbReference type="NCBI Taxonomy" id="2838770"/>
    <lineage>
        <taxon>Bacteria</taxon>
        <taxon>Bacillati</taxon>
        <taxon>Mycoplasmatota</taxon>
        <taxon>Mycoplasmoidales</taxon>
        <taxon>Mycoplasmoidaceae</taxon>
        <taxon>Ureaplasma</taxon>
    </lineage>
</organism>
<dbReference type="InterPro" id="IPR025867">
    <property type="entry name" value="MnmE_helical"/>
</dbReference>
<reference evidence="2" key="1">
    <citation type="journal article" date="2021" name="PeerJ">
        <title>Extensive microbial diversity within the chicken gut microbiome revealed by metagenomics and culture.</title>
        <authorList>
            <person name="Gilroy R."/>
            <person name="Ravi A."/>
            <person name="Getino M."/>
            <person name="Pursley I."/>
            <person name="Horton D.L."/>
            <person name="Alikhan N.F."/>
            <person name="Baker D."/>
            <person name="Gharbi K."/>
            <person name="Hall N."/>
            <person name="Watson M."/>
            <person name="Adriaenssens E.M."/>
            <person name="Foster-Nyarko E."/>
            <person name="Jarju S."/>
            <person name="Secka A."/>
            <person name="Antonio M."/>
            <person name="Oren A."/>
            <person name="Chaudhuri R.R."/>
            <person name="La Ragione R."/>
            <person name="Hildebrand F."/>
            <person name="Pallen M.J."/>
        </authorList>
    </citation>
    <scope>NUCLEOTIDE SEQUENCE</scope>
    <source>
        <strain evidence="2">A5-1222</strain>
    </source>
</reference>
<name>A0A9E2KVK7_9BACT</name>
<dbReference type="EMBL" id="JAHLFM010000025">
    <property type="protein sequence ID" value="MBU3830844.1"/>
    <property type="molecule type" value="Genomic_DNA"/>
</dbReference>
<dbReference type="InterPro" id="IPR027417">
    <property type="entry name" value="P-loop_NTPase"/>
</dbReference>
<feature type="non-terminal residue" evidence="2">
    <location>
        <position position="1"/>
    </location>
</feature>
<dbReference type="Proteomes" id="UP000824247">
    <property type="component" value="Unassembled WGS sequence"/>
</dbReference>
<accession>A0A9E2KVK7</accession>
<feature type="domain" description="MnmE helical" evidence="1">
    <location>
        <begin position="10"/>
        <end position="118"/>
    </location>
</feature>
<comment type="caution">
    <text evidence="2">The sequence shown here is derived from an EMBL/GenBank/DDBJ whole genome shotgun (WGS) entry which is preliminary data.</text>
</comment>
<sequence length="121" mass="14045">KIDTIEDISKYNNELFDNNMVGISSINNQIEDLIKKIRSIFEVDEFIESDLNVLQSNRQIGIFENIKHDLENSIISLNNHEPLDLVIYNYEQANMKLAKILGNGNEYDFLDDLFKNFCVGK</sequence>
<evidence type="ECO:0000313" key="3">
    <source>
        <dbReference type="Proteomes" id="UP000824247"/>
    </source>
</evidence>
<dbReference type="Gene3D" id="1.20.120.430">
    <property type="entry name" value="tRNA modification GTPase MnmE domain 2"/>
    <property type="match status" value="1"/>
</dbReference>
<evidence type="ECO:0000259" key="1">
    <source>
        <dbReference type="Pfam" id="PF12631"/>
    </source>
</evidence>
<dbReference type="Gene3D" id="3.40.50.300">
    <property type="entry name" value="P-loop containing nucleotide triphosphate hydrolases"/>
    <property type="match status" value="1"/>
</dbReference>
<reference evidence="2" key="2">
    <citation type="submission" date="2021-04" db="EMBL/GenBank/DDBJ databases">
        <authorList>
            <person name="Gilroy R."/>
        </authorList>
    </citation>
    <scope>NUCLEOTIDE SEQUENCE</scope>
    <source>
        <strain evidence="2">A5-1222</strain>
    </source>
</reference>
<dbReference type="Pfam" id="PF12631">
    <property type="entry name" value="MnmE_helical"/>
    <property type="match status" value="1"/>
</dbReference>
<gene>
    <name evidence="2" type="ORF">H9897_01690</name>
</gene>
<dbReference type="AlphaFoldDB" id="A0A9E2KVK7"/>
<dbReference type="SUPFAM" id="SSF116878">
    <property type="entry name" value="TrmE connector domain"/>
    <property type="match status" value="1"/>
</dbReference>
<protein>
    <recommendedName>
        <fullName evidence="1">MnmE helical domain-containing protein</fullName>
    </recommendedName>
</protein>
<dbReference type="InterPro" id="IPR027368">
    <property type="entry name" value="MnmE_dom2"/>
</dbReference>